<keyword evidence="1" id="KW-1133">Transmembrane helix</keyword>
<name>A0A432WBN6_9GAMM</name>
<protein>
    <submittedName>
        <fullName evidence="2">Uncharacterized protein</fullName>
    </submittedName>
</protein>
<evidence type="ECO:0000313" key="2">
    <source>
        <dbReference type="EMBL" id="RUO29487.1"/>
    </source>
</evidence>
<dbReference type="Proteomes" id="UP000288405">
    <property type="component" value="Unassembled WGS sequence"/>
</dbReference>
<evidence type="ECO:0000313" key="3">
    <source>
        <dbReference type="Proteomes" id="UP000288405"/>
    </source>
</evidence>
<proteinExistence type="predicted"/>
<organism evidence="2 3">
    <name type="scientific">Aliidiomarina sanyensis</name>
    <dbReference type="NCBI Taxonomy" id="1249555"/>
    <lineage>
        <taxon>Bacteria</taxon>
        <taxon>Pseudomonadati</taxon>
        <taxon>Pseudomonadota</taxon>
        <taxon>Gammaproteobacteria</taxon>
        <taxon>Alteromonadales</taxon>
        <taxon>Idiomarinaceae</taxon>
        <taxon>Aliidiomarina</taxon>
    </lineage>
</organism>
<reference evidence="2 3" key="1">
    <citation type="journal article" date="2011" name="Front. Microbiol.">
        <title>Genomic signatures of strain selection and enhancement in Bacillus atrophaeus var. globigii, a historical biowarfare simulant.</title>
        <authorList>
            <person name="Gibbons H.S."/>
            <person name="Broomall S.M."/>
            <person name="McNew L.A."/>
            <person name="Daligault H."/>
            <person name="Chapman C."/>
            <person name="Bruce D."/>
            <person name="Karavis M."/>
            <person name="Krepps M."/>
            <person name="McGregor P.A."/>
            <person name="Hong C."/>
            <person name="Park K.H."/>
            <person name="Akmal A."/>
            <person name="Feldman A."/>
            <person name="Lin J.S."/>
            <person name="Chang W.E."/>
            <person name="Higgs B.W."/>
            <person name="Demirev P."/>
            <person name="Lindquist J."/>
            <person name="Liem A."/>
            <person name="Fochler E."/>
            <person name="Read T.D."/>
            <person name="Tapia R."/>
            <person name="Johnson S."/>
            <person name="Bishop-Lilly K.A."/>
            <person name="Detter C."/>
            <person name="Han C."/>
            <person name="Sozhamannan S."/>
            <person name="Rosenzweig C.N."/>
            <person name="Skowronski E.W."/>
        </authorList>
    </citation>
    <scope>NUCLEOTIDE SEQUENCE [LARGE SCALE GENOMIC DNA]</scope>
    <source>
        <strain evidence="2 3">GYP-17</strain>
    </source>
</reference>
<dbReference type="EMBL" id="PIPM01000011">
    <property type="protein sequence ID" value="RUO29487.1"/>
    <property type="molecule type" value="Genomic_DNA"/>
</dbReference>
<feature type="transmembrane region" description="Helical" evidence="1">
    <location>
        <begin position="70"/>
        <end position="88"/>
    </location>
</feature>
<dbReference type="OrthoDB" id="6313503at2"/>
<keyword evidence="3" id="KW-1185">Reference proteome</keyword>
<keyword evidence="1" id="KW-0472">Membrane</keyword>
<comment type="caution">
    <text evidence="2">The sequence shown here is derived from an EMBL/GenBank/DDBJ whole genome shotgun (WGS) entry which is preliminary data.</text>
</comment>
<keyword evidence="1" id="KW-0812">Transmembrane</keyword>
<feature type="transmembrane region" description="Helical" evidence="1">
    <location>
        <begin position="149"/>
        <end position="168"/>
    </location>
</feature>
<gene>
    <name evidence="2" type="ORF">CWE11_09575</name>
</gene>
<evidence type="ECO:0000256" key="1">
    <source>
        <dbReference type="SAM" id="Phobius"/>
    </source>
</evidence>
<feature type="transmembrane region" description="Helical" evidence="1">
    <location>
        <begin position="122"/>
        <end position="143"/>
    </location>
</feature>
<dbReference type="RefSeq" id="WP_126777396.1">
    <property type="nucleotide sequence ID" value="NZ_PIPM01000011.1"/>
</dbReference>
<sequence length="184" mass="21838">MKNDDLDELSALWQEQAPKAQLNLTDLQRKYRKHRWLMRFNLVIEPMLLVIVTSLAVWGLLSGETLHKTLWIAVLVIWGWVLFVPLTVSRWRSFRLMKSKSLRESVDDHIHLLDQEILRWRLSFYATGTLLVVLLALTVWTFISELHAYPLWVEMIVFAGLILLMAFFRKRRQACEVLRESFMQ</sequence>
<feature type="transmembrane region" description="Helical" evidence="1">
    <location>
        <begin position="36"/>
        <end position="58"/>
    </location>
</feature>
<accession>A0A432WBN6</accession>
<dbReference type="AlphaFoldDB" id="A0A432WBN6"/>